<evidence type="ECO:0000313" key="2">
    <source>
        <dbReference type="Proteomes" id="UP000824469"/>
    </source>
</evidence>
<accession>A0AA38C8S4</accession>
<evidence type="ECO:0000313" key="1">
    <source>
        <dbReference type="EMBL" id="KAH9297381.1"/>
    </source>
</evidence>
<keyword evidence="2" id="KW-1185">Reference proteome</keyword>
<feature type="non-terminal residue" evidence="1">
    <location>
        <position position="126"/>
    </location>
</feature>
<reference evidence="1 2" key="1">
    <citation type="journal article" date="2021" name="Nat. Plants">
        <title>The Taxus genome provides insights into paclitaxel biosynthesis.</title>
        <authorList>
            <person name="Xiong X."/>
            <person name="Gou J."/>
            <person name="Liao Q."/>
            <person name="Li Y."/>
            <person name="Zhou Q."/>
            <person name="Bi G."/>
            <person name="Li C."/>
            <person name="Du R."/>
            <person name="Wang X."/>
            <person name="Sun T."/>
            <person name="Guo L."/>
            <person name="Liang H."/>
            <person name="Lu P."/>
            <person name="Wu Y."/>
            <person name="Zhang Z."/>
            <person name="Ro D.K."/>
            <person name="Shang Y."/>
            <person name="Huang S."/>
            <person name="Yan J."/>
        </authorList>
    </citation>
    <scope>NUCLEOTIDE SEQUENCE [LARGE SCALE GENOMIC DNA]</scope>
    <source>
        <strain evidence="1">Ta-2019</strain>
    </source>
</reference>
<proteinExistence type="predicted"/>
<feature type="non-terminal residue" evidence="1">
    <location>
        <position position="1"/>
    </location>
</feature>
<dbReference type="AlphaFoldDB" id="A0AA38C8S4"/>
<name>A0AA38C8S4_TAXCH</name>
<dbReference type="Proteomes" id="UP000824469">
    <property type="component" value="Unassembled WGS sequence"/>
</dbReference>
<gene>
    <name evidence="1" type="ORF">KI387_029063</name>
</gene>
<protein>
    <submittedName>
        <fullName evidence="1">Uncharacterized protein</fullName>
    </submittedName>
</protein>
<sequence>SSSQPCQNKGLGNKYGHPSKLVEWGFSSCFVAGPFGRRRGLPQQEKDKSITFASLFTQQYQNGSFGAGVQKTWVSHRGSRPVSLYGTHNFSNSIGVHYPAYSLSGLNKIVGIGFGLPPSRMGASHQ</sequence>
<organism evidence="1 2">
    <name type="scientific">Taxus chinensis</name>
    <name type="common">Chinese yew</name>
    <name type="synonym">Taxus wallichiana var. chinensis</name>
    <dbReference type="NCBI Taxonomy" id="29808"/>
    <lineage>
        <taxon>Eukaryota</taxon>
        <taxon>Viridiplantae</taxon>
        <taxon>Streptophyta</taxon>
        <taxon>Embryophyta</taxon>
        <taxon>Tracheophyta</taxon>
        <taxon>Spermatophyta</taxon>
        <taxon>Pinopsida</taxon>
        <taxon>Pinidae</taxon>
        <taxon>Conifers II</taxon>
        <taxon>Cupressales</taxon>
        <taxon>Taxaceae</taxon>
        <taxon>Taxus</taxon>
    </lineage>
</organism>
<comment type="caution">
    <text evidence="1">The sequence shown here is derived from an EMBL/GenBank/DDBJ whole genome shotgun (WGS) entry which is preliminary data.</text>
</comment>
<dbReference type="EMBL" id="JAHRHJ020000010">
    <property type="protein sequence ID" value="KAH9297381.1"/>
    <property type="molecule type" value="Genomic_DNA"/>
</dbReference>